<feature type="domain" description="F-box" evidence="1">
    <location>
        <begin position="1"/>
        <end position="45"/>
    </location>
</feature>
<dbReference type="Gene3D" id="3.80.10.10">
    <property type="entry name" value="Ribonuclease Inhibitor"/>
    <property type="match status" value="1"/>
</dbReference>
<dbReference type="STRING" id="230819.A0A5C3KRT2"/>
<accession>A0A5C3KRT2</accession>
<dbReference type="SUPFAM" id="SSF52047">
    <property type="entry name" value="RNI-like"/>
    <property type="match status" value="1"/>
</dbReference>
<name>A0A5C3KRT2_COPMA</name>
<dbReference type="EMBL" id="ML210224">
    <property type="protein sequence ID" value="TFK23144.1"/>
    <property type="molecule type" value="Genomic_DNA"/>
</dbReference>
<keyword evidence="3" id="KW-1185">Reference proteome</keyword>
<protein>
    <recommendedName>
        <fullName evidence="1">F-box domain-containing protein</fullName>
    </recommendedName>
</protein>
<dbReference type="Pfam" id="PF00646">
    <property type="entry name" value="F-box"/>
    <property type="match status" value="1"/>
</dbReference>
<sequence>MSIYSLPPEILTRILHYSSPVEQPTLLRVSHAFHEIAISLVFSSVKIYFVGGREAFSMLNTDHEDFKDDITTKLMTRSFELLRQMIMDPSFARIVRSITVITASDSESTFECLLLGDAIMSLPSLRTLRWLGVDPCFTDTIAESLPKDLERLTLKTYVPSTNLFGRFHSIAHLELPTPFYFPDDEEIHDDTGASSALLDVTAAIDFEAITSTMALGNLQSLTLNAVYLPTLPIKILETLKELDICITTVLQGVGLDLILRHAVVLESLTVFGYVDQAIFEWLACGSSDLPSLHSFRLSCDRFTMMQPIEGHNLELFLSFLRDRVRLRRLYLRIPSLDWSALTALAPEIRNLKALEVIGLHTGETIVDDWFIPFLRGTLPAKLKALYLGIDWNGLNFLPLAKLTVLDRQIDALNELHELAFVHLYGIRSRLPLTLQDFSPAKNVKLLGLNRALWDVVRGGTEVDFELRKWPRWKIKYCTEEDFEDEDYYWLFKYN</sequence>
<dbReference type="Proteomes" id="UP000307440">
    <property type="component" value="Unassembled WGS sequence"/>
</dbReference>
<dbReference type="PROSITE" id="PS50181">
    <property type="entry name" value="FBOX"/>
    <property type="match status" value="1"/>
</dbReference>
<dbReference type="AlphaFoldDB" id="A0A5C3KRT2"/>
<dbReference type="InterPro" id="IPR032675">
    <property type="entry name" value="LRR_dom_sf"/>
</dbReference>
<dbReference type="CDD" id="cd09917">
    <property type="entry name" value="F-box_SF"/>
    <property type="match status" value="1"/>
</dbReference>
<evidence type="ECO:0000313" key="2">
    <source>
        <dbReference type="EMBL" id="TFK23144.1"/>
    </source>
</evidence>
<evidence type="ECO:0000313" key="3">
    <source>
        <dbReference type="Proteomes" id="UP000307440"/>
    </source>
</evidence>
<gene>
    <name evidence="2" type="ORF">FA15DRAFT_656930</name>
</gene>
<reference evidence="2 3" key="1">
    <citation type="journal article" date="2019" name="Nat. Ecol. Evol.">
        <title>Megaphylogeny resolves global patterns of mushroom evolution.</title>
        <authorList>
            <person name="Varga T."/>
            <person name="Krizsan K."/>
            <person name="Foldi C."/>
            <person name="Dima B."/>
            <person name="Sanchez-Garcia M."/>
            <person name="Sanchez-Ramirez S."/>
            <person name="Szollosi G.J."/>
            <person name="Szarkandi J.G."/>
            <person name="Papp V."/>
            <person name="Albert L."/>
            <person name="Andreopoulos W."/>
            <person name="Angelini C."/>
            <person name="Antonin V."/>
            <person name="Barry K.W."/>
            <person name="Bougher N.L."/>
            <person name="Buchanan P."/>
            <person name="Buyck B."/>
            <person name="Bense V."/>
            <person name="Catcheside P."/>
            <person name="Chovatia M."/>
            <person name="Cooper J."/>
            <person name="Damon W."/>
            <person name="Desjardin D."/>
            <person name="Finy P."/>
            <person name="Geml J."/>
            <person name="Haridas S."/>
            <person name="Hughes K."/>
            <person name="Justo A."/>
            <person name="Karasinski D."/>
            <person name="Kautmanova I."/>
            <person name="Kiss B."/>
            <person name="Kocsube S."/>
            <person name="Kotiranta H."/>
            <person name="LaButti K.M."/>
            <person name="Lechner B.E."/>
            <person name="Liimatainen K."/>
            <person name="Lipzen A."/>
            <person name="Lukacs Z."/>
            <person name="Mihaltcheva S."/>
            <person name="Morgado L.N."/>
            <person name="Niskanen T."/>
            <person name="Noordeloos M.E."/>
            <person name="Ohm R.A."/>
            <person name="Ortiz-Santana B."/>
            <person name="Ovrebo C."/>
            <person name="Racz N."/>
            <person name="Riley R."/>
            <person name="Savchenko A."/>
            <person name="Shiryaev A."/>
            <person name="Soop K."/>
            <person name="Spirin V."/>
            <person name="Szebenyi C."/>
            <person name="Tomsovsky M."/>
            <person name="Tulloss R.E."/>
            <person name="Uehling J."/>
            <person name="Grigoriev I.V."/>
            <person name="Vagvolgyi C."/>
            <person name="Papp T."/>
            <person name="Martin F.M."/>
            <person name="Miettinen O."/>
            <person name="Hibbett D.S."/>
            <person name="Nagy L.G."/>
        </authorList>
    </citation>
    <scope>NUCLEOTIDE SEQUENCE [LARGE SCALE GENOMIC DNA]</scope>
    <source>
        <strain evidence="2 3">CBS 121175</strain>
    </source>
</reference>
<evidence type="ECO:0000259" key="1">
    <source>
        <dbReference type="PROSITE" id="PS50181"/>
    </source>
</evidence>
<organism evidence="2 3">
    <name type="scientific">Coprinopsis marcescibilis</name>
    <name type="common">Agaric fungus</name>
    <name type="synonym">Psathyrella marcescibilis</name>
    <dbReference type="NCBI Taxonomy" id="230819"/>
    <lineage>
        <taxon>Eukaryota</taxon>
        <taxon>Fungi</taxon>
        <taxon>Dikarya</taxon>
        <taxon>Basidiomycota</taxon>
        <taxon>Agaricomycotina</taxon>
        <taxon>Agaricomycetes</taxon>
        <taxon>Agaricomycetidae</taxon>
        <taxon>Agaricales</taxon>
        <taxon>Agaricineae</taxon>
        <taxon>Psathyrellaceae</taxon>
        <taxon>Coprinopsis</taxon>
    </lineage>
</organism>
<dbReference type="InterPro" id="IPR001810">
    <property type="entry name" value="F-box_dom"/>
</dbReference>
<proteinExistence type="predicted"/>
<dbReference type="OrthoDB" id="3238099at2759"/>